<evidence type="ECO:0000313" key="3">
    <source>
        <dbReference type="Proteomes" id="UP000832011"/>
    </source>
</evidence>
<dbReference type="SUPFAM" id="SSF54909">
    <property type="entry name" value="Dimeric alpha+beta barrel"/>
    <property type="match status" value="1"/>
</dbReference>
<dbReference type="Proteomes" id="UP000832011">
    <property type="component" value="Chromosome"/>
</dbReference>
<sequence>MATAKGYWIIECQPVTNQQAMAAYAAAWDSIAERFQAQMQVCTNELQVVEGEGATRVIVVAFPSYQTALACYHSTEYQQAKSHALQAMQRRFTIVAGMEEAA</sequence>
<keyword evidence="3" id="KW-1185">Reference proteome</keyword>
<dbReference type="PANTHER" id="PTHR41521:SF4">
    <property type="entry name" value="BLR0684 PROTEIN"/>
    <property type="match status" value="1"/>
</dbReference>
<protein>
    <submittedName>
        <fullName evidence="2">DUF1330 domain-containing protein</fullName>
    </submittedName>
</protein>
<dbReference type="InterPro" id="IPR011008">
    <property type="entry name" value="Dimeric_a/b-barrel"/>
</dbReference>
<reference evidence="2 3" key="1">
    <citation type="journal article" date="2022" name="Res Sq">
        <title>Evolution of multicellular longitudinally dividing oral cavity symbionts (Neisseriaceae).</title>
        <authorList>
            <person name="Nyongesa S."/>
            <person name="Weber P."/>
            <person name="Bernet E."/>
            <person name="Pullido F."/>
            <person name="Nieckarz M."/>
            <person name="Delaby M."/>
            <person name="Nieves C."/>
            <person name="Viehboeck T."/>
            <person name="Krause N."/>
            <person name="Rivera-Millot A."/>
            <person name="Nakamura A."/>
            <person name="Vischer N."/>
            <person name="VanNieuwenhze M."/>
            <person name="Brun Y."/>
            <person name="Cava F."/>
            <person name="Bulgheresi S."/>
            <person name="Veyrier F."/>
        </authorList>
    </citation>
    <scope>NUCLEOTIDE SEQUENCE [LARGE SCALE GENOMIC DNA]</scope>
    <source>
        <strain evidence="2 3">SN4</strain>
    </source>
</reference>
<dbReference type="PANTHER" id="PTHR41521">
    <property type="match status" value="1"/>
</dbReference>
<name>A0ABY4E8J2_9NEIS</name>
<dbReference type="Gene3D" id="3.30.70.100">
    <property type="match status" value="1"/>
</dbReference>
<organism evidence="2 3">
    <name type="scientific">Vitreoscilla massiliensis</name>
    <dbReference type="NCBI Taxonomy" id="1689272"/>
    <lineage>
        <taxon>Bacteria</taxon>
        <taxon>Pseudomonadati</taxon>
        <taxon>Pseudomonadota</taxon>
        <taxon>Betaproteobacteria</taxon>
        <taxon>Neisseriales</taxon>
        <taxon>Neisseriaceae</taxon>
        <taxon>Vitreoscilla</taxon>
    </lineage>
</organism>
<evidence type="ECO:0000259" key="1">
    <source>
        <dbReference type="Pfam" id="PF07045"/>
    </source>
</evidence>
<feature type="domain" description="DUF1330" evidence="1">
    <location>
        <begin position="5"/>
        <end position="98"/>
    </location>
</feature>
<evidence type="ECO:0000313" key="2">
    <source>
        <dbReference type="EMBL" id="UOO89727.1"/>
    </source>
</evidence>
<dbReference type="RefSeq" id="WP_058305606.1">
    <property type="nucleotide sequence ID" value="NZ_CABKVG010000007.1"/>
</dbReference>
<accession>A0ABY4E8J2</accession>
<proteinExistence type="predicted"/>
<dbReference type="EMBL" id="CP091511">
    <property type="protein sequence ID" value="UOO89727.1"/>
    <property type="molecule type" value="Genomic_DNA"/>
</dbReference>
<gene>
    <name evidence="2" type="ORF">LVJ82_01685</name>
</gene>
<dbReference type="InterPro" id="IPR010753">
    <property type="entry name" value="DUF1330"/>
</dbReference>
<dbReference type="Pfam" id="PF07045">
    <property type="entry name" value="DUF1330"/>
    <property type="match status" value="1"/>
</dbReference>